<dbReference type="SUPFAM" id="SSF46689">
    <property type="entry name" value="Homeodomain-like"/>
    <property type="match status" value="1"/>
</dbReference>
<evidence type="ECO:0000313" key="3">
    <source>
        <dbReference type="EMBL" id="GCD51724.1"/>
    </source>
</evidence>
<protein>
    <submittedName>
        <fullName evidence="3">DNA resolvase</fullName>
    </submittedName>
</protein>
<feature type="domain" description="Resolvase/invertase-type recombinase catalytic" evidence="2">
    <location>
        <begin position="4"/>
        <end position="136"/>
    </location>
</feature>
<dbReference type="Proteomes" id="UP000287300">
    <property type="component" value="Unassembled WGS sequence"/>
</dbReference>
<evidence type="ECO:0000313" key="4">
    <source>
        <dbReference type="Proteomes" id="UP000287300"/>
    </source>
</evidence>
<evidence type="ECO:0000256" key="1">
    <source>
        <dbReference type="ARBA" id="ARBA00009913"/>
    </source>
</evidence>
<dbReference type="GO" id="GO:0000150">
    <property type="term" value="F:DNA strand exchange activity"/>
    <property type="evidence" value="ECO:0007669"/>
    <property type="project" value="InterPro"/>
</dbReference>
<dbReference type="EMBL" id="BDES01000006">
    <property type="protein sequence ID" value="GCD51724.1"/>
    <property type="molecule type" value="Genomic_DNA"/>
</dbReference>
<gene>
    <name evidence="3" type="ORF">NBRC3188_0421</name>
</gene>
<sequence>MVMMIGYVSADCPFVSRDEQKRILEETGCNVIFYGTFSKDGTFFLQFVARQKPGIRIAVVQMDCIVSSWRHLRDIILQVQNKGCTLVSVKEPWINTSAGRGTLMLEMLGGLEELEKRFIRQRMSTGRHRAMSAGCRMGRPTKLTSQQFEAVAQARAKGHTLREIAEEHNVSISMISRLLKKMPRKS</sequence>
<proteinExistence type="inferred from homology"/>
<dbReference type="InterPro" id="IPR036162">
    <property type="entry name" value="Resolvase-like_N_sf"/>
</dbReference>
<dbReference type="Pfam" id="PF00239">
    <property type="entry name" value="Resolvase"/>
    <property type="match status" value="1"/>
</dbReference>
<dbReference type="Gene3D" id="3.40.50.1390">
    <property type="entry name" value="Resolvase, N-terminal catalytic domain"/>
    <property type="match status" value="1"/>
</dbReference>
<dbReference type="SUPFAM" id="SSF53041">
    <property type="entry name" value="Resolvase-like"/>
    <property type="match status" value="1"/>
</dbReference>
<comment type="caution">
    <text evidence="3">The sequence shown here is derived from an EMBL/GenBank/DDBJ whole genome shotgun (WGS) entry which is preliminary data.</text>
</comment>
<evidence type="ECO:0000259" key="2">
    <source>
        <dbReference type="SMART" id="SM00857"/>
    </source>
</evidence>
<reference evidence="3 4" key="1">
    <citation type="submission" date="2016-06" db="EMBL/GenBank/DDBJ databases">
        <title>Acetobacter pasteurianus NBRC 3188 whole genome sequencing project.</title>
        <authorList>
            <person name="Matsutani M."/>
            <person name="Shiwa Y."/>
            <person name="Okamoto-Kainuma A."/>
            <person name="Ishikawa M."/>
            <person name="Koizumi Y."/>
            <person name="Yoshikawa H."/>
            <person name="Yakushi T."/>
            <person name="Matsushita K."/>
        </authorList>
    </citation>
    <scope>NUCLEOTIDE SEQUENCE [LARGE SCALE GENOMIC DNA]</scope>
    <source>
        <strain evidence="3 4">NBRC 3188</strain>
    </source>
</reference>
<dbReference type="Gene3D" id="1.10.10.60">
    <property type="entry name" value="Homeodomain-like"/>
    <property type="match status" value="1"/>
</dbReference>
<dbReference type="InterPro" id="IPR009057">
    <property type="entry name" value="Homeodomain-like_sf"/>
</dbReference>
<comment type="similarity">
    <text evidence="1">Belongs to the site-specific recombinase resolvase family.</text>
</comment>
<organism evidence="3 4">
    <name type="scientific">Acetobacter pasteurianus NBRC 3188</name>
    <dbReference type="NCBI Taxonomy" id="1226663"/>
    <lineage>
        <taxon>Bacteria</taxon>
        <taxon>Pseudomonadati</taxon>
        <taxon>Pseudomonadota</taxon>
        <taxon>Alphaproteobacteria</taxon>
        <taxon>Acetobacterales</taxon>
        <taxon>Acetobacteraceae</taxon>
        <taxon>Acetobacter</taxon>
    </lineage>
</organism>
<dbReference type="GO" id="GO:0003677">
    <property type="term" value="F:DNA binding"/>
    <property type="evidence" value="ECO:0007669"/>
    <property type="project" value="InterPro"/>
</dbReference>
<accession>A0A401WR27</accession>
<dbReference type="SMART" id="SM00857">
    <property type="entry name" value="Resolvase"/>
    <property type="match status" value="1"/>
</dbReference>
<name>A0A401WR27_ACEPA</name>
<dbReference type="AlphaFoldDB" id="A0A401WR27"/>
<dbReference type="InterPro" id="IPR006119">
    <property type="entry name" value="Resolv_N"/>
</dbReference>